<evidence type="ECO:0000256" key="5">
    <source>
        <dbReference type="RuleBase" id="RU361235"/>
    </source>
</evidence>
<keyword evidence="2" id="KW-0719">Serine esterase</keyword>
<keyword evidence="3 5" id="KW-0378">Hydrolase</keyword>
<dbReference type="GO" id="GO:0003990">
    <property type="term" value="F:acetylcholinesterase activity"/>
    <property type="evidence" value="ECO:0007669"/>
    <property type="project" value="TreeGrafter"/>
</dbReference>
<evidence type="ECO:0000259" key="6">
    <source>
        <dbReference type="Pfam" id="PF00135"/>
    </source>
</evidence>
<dbReference type="PROSITE" id="PS00122">
    <property type="entry name" value="CARBOXYLESTERASE_B_1"/>
    <property type="match status" value="1"/>
</dbReference>
<comment type="similarity">
    <text evidence="1 5">Belongs to the type-B carboxylesterase/lipase family.</text>
</comment>
<dbReference type="GO" id="GO:0019695">
    <property type="term" value="P:choline metabolic process"/>
    <property type="evidence" value="ECO:0007669"/>
    <property type="project" value="TreeGrafter"/>
</dbReference>
<evidence type="ECO:0000313" key="7">
    <source>
        <dbReference type="EMBL" id="ABO26703.1"/>
    </source>
</evidence>
<dbReference type="InterPro" id="IPR019826">
    <property type="entry name" value="Carboxylesterase_B_AS"/>
</dbReference>
<dbReference type="GO" id="GO:0005886">
    <property type="term" value="C:plasma membrane"/>
    <property type="evidence" value="ECO:0007669"/>
    <property type="project" value="TreeGrafter"/>
</dbReference>
<dbReference type="GO" id="GO:0006581">
    <property type="term" value="P:acetylcholine catabolic process"/>
    <property type="evidence" value="ECO:0007669"/>
    <property type="project" value="TreeGrafter"/>
</dbReference>
<evidence type="ECO:0000256" key="2">
    <source>
        <dbReference type="ARBA" id="ARBA00022487"/>
    </source>
</evidence>
<dbReference type="SUPFAM" id="SSF53474">
    <property type="entry name" value="alpha/beta-Hydrolases"/>
    <property type="match status" value="1"/>
</dbReference>
<dbReference type="EMBL" id="EF103445">
    <property type="protein sequence ID" value="ABO26703.1"/>
    <property type="molecule type" value="mRNA"/>
</dbReference>
<dbReference type="PRINTS" id="PR00878">
    <property type="entry name" value="CHOLNESTRASE"/>
</dbReference>
<feature type="domain" description="Carboxylesterase type B" evidence="6">
    <location>
        <begin position="40"/>
        <end position="371"/>
    </location>
</feature>
<evidence type="ECO:0000256" key="3">
    <source>
        <dbReference type="ARBA" id="ARBA00022801"/>
    </source>
</evidence>
<evidence type="ECO:0000256" key="1">
    <source>
        <dbReference type="ARBA" id="ARBA00005964"/>
    </source>
</evidence>
<protein>
    <recommendedName>
        <fullName evidence="5">Carboxylic ester hydrolase</fullName>
        <ecNumber evidence="5">3.1.1.-</ecNumber>
    </recommendedName>
</protein>
<name>B6RB98_HALDI</name>
<dbReference type="InterPro" id="IPR050654">
    <property type="entry name" value="AChE-related_enzymes"/>
</dbReference>
<organism evidence="7">
    <name type="scientific">Haliotis discus discus</name>
    <name type="common">disc abalone</name>
    <dbReference type="NCBI Taxonomy" id="91233"/>
    <lineage>
        <taxon>Eukaryota</taxon>
        <taxon>Metazoa</taxon>
        <taxon>Spiralia</taxon>
        <taxon>Lophotrochozoa</taxon>
        <taxon>Mollusca</taxon>
        <taxon>Gastropoda</taxon>
        <taxon>Vetigastropoda</taxon>
        <taxon>Lepetellida</taxon>
        <taxon>Haliotoidea</taxon>
        <taxon>Haliotidae</taxon>
        <taxon>Haliotis</taxon>
    </lineage>
</organism>
<feature type="non-terminal residue" evidence="7">
    <location>
        <position position="423"/>
    </location>
</feature>
<dbReference type="Pfam" id="PF00135">
    <property type="entry name" value="COesterase"/>
    <property type="match status" value="1"/>
</dbReference>
<keyword evidence="4" id="KW-1015">Disulfide bond</keyword>
<dbReference type="EC" id="3.1.1.-" evidence="5"/>
<dbReference type="Gene3D" id="3.40.50.1820">
    <property type="entry name" value="alpha/beta hydrolase"/>
    <property type="match status" value="1"/>
</dbReference>
<dbReference type="AlphaFoldDB" id="B6RB98"/>
<dbReference type="PANTHER" id="PTHR43918:SF4">
    <property type="entry name" value="CARBOXYLIC ESTER HYDROLASE"/>
    <property type="match status" value="1"/>
</dbReference>
<proteinExistence type="evidence at transcript level"/>
<sequence length="423" mass="46915">MADLFTVEGRLAVKLTRMWTGMRLALVTLLAVLHTAKTQKASTLNGPLHGQRLSVLGRSVNVYYGIPYAKPPVGDLRFKHPQPSESWGPEVRDAQKPTPSCIQPKDVIKTAETHRETPDDYSEDCLHLNVWAPTDSDGNLAVMVWIHGGGWYFGSTRLQLYEGKYLAAENNVIVVSMNYRLGPLGFSYLGPDTIPGNMGLMDQRLALKWVKDNIVYFGGDSNRVTIFGESAGGASIGHHLASPLSRDVFDRAIMQSGTHISPWAYTMPKTAKRKMKRFADLLECPSSSTDADIYDCLKTTDAQTMADLQLGLLDEGLGFKPVVDGYFLPDDPKTLLSSGSTKQTSVLHGFTKDETTLFLAMTLKMMRNVSALPETLILSRPEYDSLLSFDIVSGTGIQEPLRLFYESHRAPLKDKDYFDVVIR</sequence>
<dbReference type="InterPro" id="IPR002018">
    <property type="entry name" value="CarbesteraseB"/>
</dbReference>
<reference evidence="7" key="1">
    <citation type="submission" date="2006-10" db="EMBL/GenBank/DDBJ databases">
        <title>Novel gene discovery from Haliotis discus discus by normalized cDNA library analysis.</title>
        <authorList>
            <person name="Kang H.-S."/>
            <person name="De Zoysa M."/>
            <person name="Lee J."/>
        </authorList>
    </citation>
    <scope>NUCLEOTIDE SEQUENCE</scope>
</reference>
<dbReference type="InterPro" id="IPR029058">
    <property type="entry name" value="AB_hydrolase_fold"/>
</dbReference>
<evidence type="ECO:0000256" key="4">
    <source>
        <dbReference type="ARBA" id="ARBA00023157"/>
    </source>
</evidence>
<dbReference type="InterPro" id="IPR000997">
    <property type="entry name" value="Cholinesterase"/>
</dbReference>
<dbReference type="GO" id="GO:0005615">
    <property type="term" value="C:extracellular space"/>
    <property type="evidence" value="ECO:0007669"/>
    <property type="project" value="TreeGrafter"/>
</dbReference>
<accession>B6RB98</accession>
<dbReference type="PANTHER" id="PTHR43918">
    <property type="entry name" value="ACETYLCHOLINESTERASE"/>
    <property type="match status" value="1"/>
</dbReference>